<dbReference type="PROSITE" id="PS50005">
    <property type="entry name" value="TPR"/>
    <property type="match status" value="3"/>
</dbReference>
<reference evidence="5" key="1">
    <citation type="journal article" date="2020" name="Stud. Mycol.">
        <title>101 Dothideomycetes genomes: a test case for predicting lifestyles and emergence of pathogens.</title>
        <authorList>
            <person name="Haridas S."/>
            <person name="Albert R."/>
            <person name="Binder M."/>
            <person name="Bloem J."/>
            <person name="Labutti K."/>
            <person name="Salamov A."/>
            <person name="Andreopoulos B."/>
            <person name="Baker S."/>
            <person name="Barry K."/>
            <person name="Bills G."/>
            <person name="Bluhm B."/>
            <person name="Cannon C."/>
            <person name="Castanera R."/>
            <person name="Culley D."/>
            <person name="Daum C."/>
            <person name="Ezra D."/>
            <person name="Gonzalez J."/>
            <person name="Henrissat B."/>
            <person name="Kuo A."/>
            <person name="Liang C."/>
            <person name="Lipzen A."/>
            <person name="Lutzoni F."/>
            <person name="Magnuson J."/>
            <person name="Mondo S."/>
            <person name="Nolan M."/>
            <person name="Ohm R."/>
            <person name="Pangilinan J."/>
            <person name="Park H.-J."/>
            <person name="Ramirez L."/>
            <person name="Alfaro M."/>
            <person name="Sun H."/>
            <person name="Tritt A."/>
            <person name="Yoshinaga Y."/>
            <person name="Zwiers L.-H."/>
            <person name="Turgeon B."/>
            <person name="Goodwin S."/>
            <person name="Spatafora J."/>
            <person name="Crous P."/>
            <person name="Grigoriev I."/>
        </authorList>
    </citation>
    <scope>NUCLEOTIDE SEQUENCE</scope>
    <source>
        <strain evidence="5">CBS 130266</strain>
    </source>
</reference>
<evidence type="ECO:0000256" key="3">
    <source>
        <dbReference type="PROSITE-ProRule" id="PRU00339"/>
    </source>
</evidence>
<dbReference type="SUPFAM" id="SSF48452">
    <property type="entry name" value="TPR-like"/>
    <property type="match status" value="3"/>
</dbReference>
<evidence type="ECO:0000256" key="2">
    <source>
        <dbReference type="ARBA" id="ARBA00022803"/>
    </source>
</evidence>
<name>A0A9P4NM05_9PEZI</name>
<evidence type="ECO:0000313" key="6">
    <source>
        <dbReference type="Proteomes" id="UP000800235"/>
    </source>
</evidence>
<organism evidence="5 6">
    <name type="scientific">Tothia fuscella</name>
    <dbReference type="NCBI Taxonomy" id="1048955"/>
    <lineage>
        <taxon>Eukaryota</taxon>
        <taxon>Fungi</taxon>
        <taxon>Dikarya</taxon>
        <taxon>Ascomycota</taxon>
        <taxon>Pezizomycotina</taxon>
        <taxon>Dothideomycetes</taxon>
        <taxon>Pleosporomycetidae</taxon>
        <taxon>Venturiales</taxon>
        <taxon>Cylindrosympodiaceae</taxon>
        <taxon>Tothia</taxon>
    </lineage>
</organism>
<dbReference type="Pfam" id="PF13181">
    <property type="entry name" value="TPR_8"/>
    <property type="match status" value="1"/>
</dbReference>
<dbReference type="Pfam" id="PF18833">
    <property type="entry name" value="TPR_22"/>
    <property type="match status" value="1"/>
</dbReference>
<dbReference type="InterPro" id="IPR019734">
    <property type="entry name" value="TPR_rpt"/>
</dbReference>
<dbReference type="Proteomes" id="UP000800235">
    <property type="component" value="Unassembled WGS sequence"/>
</dbReference>
<feature type="region of interest" description="Disordered" evidence="4">
    <location>
        <begin position="317"/>
        <end position="339"/>
    </location>
</feature>
<dbReference type="InterPro" id="IPR040962">
    <property type="entry name" value="TPR_22"/>
</dbReference>
<dbReference type="Gene3D" id="1.25.40.10">
    <property type="entry name" value="Tetratricopeptide repeat domain"/>
    <property type="match status" value="4"/>
</dbReference>
<keyword evidence="6" id="KW-1185">Reference proteome</keyword>
<feature type="repeat" description="TPR" evidence="3">
    <location>
        <begin position="645"/>
        <end position="678"/>
    </location>
</feature>
<dbReference type="SUPFAM" id="SSF81901">
    <property type="entry name" value="HCP-like"/>
    <property type="match status" value="1"/>
</dbReference>
<evidence type="ECO:0000256" key="1">
    <source>
        <dbReference type="ARBA" id="ARBA00022737"/>
    </source>
</evidence>
<dbReference type="SMART" id="SM00028">
    <property type="entry name" value="TPR"/>
    <property type="match status" value="10"/>
</dbReference>
<dbReference type="OrthoDB" id="421075at2759"/>
<dbReference type="PANTHER" id="PTHR15704:SF7">
    <property type="entry name" value="SUPERKILLER COMPLEX PROTEIN 3"/>
    <property type="match status" value="1"/>
</dbReference>
<feature type="compositionally biased region" description="Pro residues" evidence="4">
    <location>
        <begin position="320"/>
        <end position="330"/>
    </location>
</feature>
<protein>
    <submittedName>
        <fullName evidence="5">Antiviral protein</fullName>
    </submittedName>
</protein>
<feature type="repeat" description="TPR" evidence="3">
    <location>
        <begin position="982"/>
        <end position="1015"/>
    </location>
</feature>
<dbReference type="Pfam" id="PF13432">
    <property type="entry name" value="TPR_16"/>
    <property type="match status" value="2"/>
</dbReference>
<dbReference type="InterPro" id="IPR039226">
    <property type="entry name" value="Ski3/TTC37"/>
</dbReference>
<gene>
    <name evidence="5" type="ORF">EJ08DRAFT_680834</name>
</gene>
<evidence type="ECO:0000313" key="5">
    <source>
        <dbReference type="EMBL" id="KAF2427689.1"/>
    </source>
</evidence>
<keyword evidence="1" id="KW-0677">Repeat</keyword>
<dbReference type="GO" id="GO:0006401">
    <property type="term" value="P:RNA catabolic process"/>
    <property type="evidence" value="ECO:0007669"/>
    <property type="project" value="InterPro"/>
</dbReference>
<dbReference type="GO" id="GO:0055087">
    <property type="term" value="C:Ski complex"/>
    <property type="evidence" value="ECO:0007669"/>
    <property type="project" value="InterPro"/>
</dbReference>
<evidence type="ECO:0000256" key="4">
    <source>
        <dbReference type="SAM" id="MobiDB-lite"/>
    </source>
</evidence>
<dbReference type="PANTHER" id="PTHR15704">
    <property type="entry name" value="SUPERKILLER 3 PROTEIN-RELATED"/>
    <property type="match status" value="1"/>
</dbReference>
<feature type="repeat" description="TPR" evidence="3">
    <location>
        <begin position="452"/>
        <end position="485"/>
    </location>
</feature>
<dbReference type="PROSITE" id="PS50293">
    <property type="entry name" value="TPR_REGION"/>
    <property type="match status" value="1"/>
</dbReference>
<sequence>MSSVKGALKAAKAALDAQKYDDAITQAQTVLSLDSKNYFANLFLGRAFDKQGKPVDAAKAYNAATKIKPDEDQAWQGLRILYEGQGGKSVDDYITVSVRLAEIYADAEQLDKCSLVVDKLMAYVKANGTQTQYKRALAVHLPTSSIYPFLEGRLQHPSLTYTRLAEITEAEEKERVNTLIAERRTRLGARKEQVTADVKREVYGKSDLEGLYQNVIDWTSDHEVRRDYEERLLKRAYDTLVVVPTEEKKEKREQVAKLARGFVLIKHPYPLAWDIHLEWSDVESIGELDVGVLREYVEFFPDKGVAKVLKGYLSSDISPFPKPPPPPPPADDISDDDVGGGVSLSPTTWSAEDRLILMTDGLADAKSSVLAHRLLSEYYFHLEEFESVVETIRSGLKALSAESRQSGLKLQNDLDAMNTMLGTALVRYQSPRHHAEAKTLFNDILKRKPQFTPALIGVGLVLEEEEEYKQAIDYLTQALERDPTNTRVGVEAAWCRALNGDLEGGLKELERLLEKIEPEERDLRSETLYRIGKCQWDLDPLRANRKDRQGPYARFLASIRSNINYAPAYTMLGIYYADYAKDKKRARQCFQKAFELSPSEVEAAERLARSFADQGDWDIVEIIAQRVVESGKTRPPPGSKKKGFSWPYSALGVVQMNKQEYQQGIVSFLAALRISPDDYHSYVGLGESYHNSGRYNSAARTFNYAENPEDGVKVKKSGESWFTKYMLANVNRELGAYDDAITGYKAVLESKKQEFGVEIALLQTYLERAWHCIDTGFFGGAVDSAQQALNIASGIVEYLPQAFNLWKGVADACALYSVVQGKLATLPASQIKDLLENSFDLENYELFADVDGIGKRSLMFLTSADSSLSICITASILAQKRAISSCAHDIHAQAVSWYNLGWTEYRAHTCLEQPSSASDTNSKTKPLTKFLKASMRCFKRAIELEAGNPEFWNALGVVTTQLNPKVAQHALVRSLHLNERNVKAWTNLGVLYLLQKDHELAHQAFARAQSTDPDYAHAWLGEGLVALLWGDVKEALVHFTHAFEIGESGSSVVKKEYAAHAFDHLLAHPSALGNMLNLIQPIFALQQLHALTADDAPFEHLSALFNERIGDYESAGETLRKLCDKLEAEFEETESNTTMARFAHAKADLARNHLAAHDYTSAAEEASTALDLTSDTDETPMLAEIRHKIRLSARLTLGLANYYLQNMDDALLAFRKALEESDASPDVVCLLAEVLWAKGGENERAVAKEQLFECVERVPGHVGCVVLLGVMATLDDDDETIDAVRDELEGLRVNSSVSERDLIRVERVLEGMALLSTSTSSSSPSSPDANATLTDAQNSIALHPWKANGWMKLGREVDDGFPKDMALKTAEGNVPPRVGLGAEGLAKALAGTGRVGDAMRGVMVAPCYEYP</sequence>
<accession>A0A9P4NM05</accession>
<comment type="caution">
    <text evidence="5">The sequence shown here is derived from an EMBL/GenBank/DDBJ whole genome shotgun (WGS) entry which is preliminary data.</text>
</comment>
<dbReference type="EMBL" id="MU007058">
    <property type="protein sequence ID" value="KAF2427689.1"/>
    <property type="molecule type" value="Genomic_DNA"/>
</dbReference>
<dbReference type="InterPro" id="IPR011990">
    <property type="entry name" value="TPR-like_helical_dom_sf"/>
</dbReference>
<keyword evidence="2 3" id="KW-0802">TPR repeat</keyword>
<dbReference type="Pfam" id="PF14559">
    <property type="entry name" value="TPR_19"/>
    <property type="match status" value="1"/>
</dbReference>
<proteinExistence type="predicted"/>